<dbReference type="Proteomes" id="UP000017819">
    <property type="component" value="Unassembled WGS sequence"/>
</dbReference>
<proteinExistence type="predicted"/>
<sequence length="461" mass="50663">MTSADQGQAREPRAPFAPHADRETIISEVHTRPFRPLRTPRVLHHMAFLRDVHPDEDRDNIARFATAHGALPPAEGARHHVVVLGSADLAWEQHTEFTTLTLGVEPPPGYVFAAPKLSSLSAFLPKPSGPLLVAARLAIVELADHEFPDIDGFDPSSVCVSLVEDGGAVVVTDFRPDESGFTRILVGNRRLSPARAGALAQRLLEIETYRVLALLGLPEARRLGPLIDQIEIELAEVMRTMRRDVGLESSSSMLHRLVALAAEVESESAIGSYRFGATRAYDDIVTQRLRVIGETRVEGYSPIEEFLARRMRPAMATCRSVEHRMADLTSKLSRAADLLRTRVDIAVESQNRDLLASMNRRARMQLRLQQTVEGLSVAAVSYYVIGLIGYLVKGLAEEIPLPVEPGLIVAAAVPVVILLVWGLVRRIRRHHADPGADAEAEAPPRPGRAARDHGERREPAL</sequence>
<comment type="caution">
    <text evidence="3">The sequence shown here is derived from an EMBL/GenBank/DDBJ whole genome shotgun (WGS) entry which is preliminary data.</text>
</comment>
<evidence type="ECO:0000313" key="4">
    <source>
        <dbReference type="Proteomes" id="UP000017819"/>
    </source>
</evidence>
<reference evidence="3 4" key="1">
    <citation type="journal article" date="2014" name="Genome Announc.">
        <title>Draft Genome Sequence of Lutibaculum baratangense Strain AMV1T, Isolated from a Mud Volcano in Andamans, India.</title>
        <authorList>
            <person name="Singh A."/>
            <person name="Sreenivas A."/>
            <person name="Sathyanarayana Reddy G."/>
            <person name="Pinnaka A.K."/>
            <person name="Shivaji S."/>
        </authorList>
    </citation>
    <scope>NUCLEOTIDE SEQUENCE [LARGE SCALE GENOMIC DNA]</scope>
    <source>
        <strain evidence="3 4">AMV1</strain>
    </source>
</reference>
<protein>
    <recommendedName>
        <fullName evidence="5">Membrane-anchored protein</fullName>
    </recommendedName>
</protein>
<accession>V4THP6</accession>
<feature type="transmembrane region" description="Helical" evidence="2">
    <location>
        <begin position="407"/>
        <end position="424"/>
    </location>
</feature>
<dbReference type="EMBL" id="AWXZ01000019">
    <property type="protein sequence ID" value="ESR25553.1"/>
    <property type="molecule type" value="Genomic_DNA"/>
</dbReference>
<feature type="compositionally biased region" description="Basic and acidic residues" evidence="1">
    <location>
        <begin position="449"/>
        <end position="461"/>
    </location>
</feature>
<keyword evidence="2" id="KW-0472">Membrane</keyword>
<feature type="compositionally biased region" description="Basic and acidic residues" evidence="1">
    <location>
        <begin position="8"/>
        <end position="21"/>
    </location>
</feature>
<feature type="region of interest" description="Disordered" evidence="1">
    <location>
        <begin position="433"/>
        <end position="461"/>
    </location>
</feature>
<evidence type="ECO:0000313" key="3">
    <source>
        <dbReference type="EMBL" id="ESR25553.1"/>
    </source>
</evidence>
<organism evidence="3 4">
    <name type="scientific">Lutibaculum baratangense AMV1</name>
    <dbReference type="NCBI Taxonomy" id="631454"/>
    <lineage>
        <taxon>Bacteria</taxon>
        <taxon>Pseudomonadati</taxon>
        <taxon>Pseudomonadota</taxon>
        <taxon>Alphaproteobacteria</taxon>
        <taxon>Hyphomicrobiales</taxon>
        <taxon>Tepidamorphaceae</taxon>
        <taxon>Lutibaculum</taxon>
    </lineage>
</organism>
<dbReference type="eggNOG" id="COG4949">
    <property type="taxonomic scope" value="Bacteria"/>
</dbReference>
<name>V4THP6_9HYPH</name>
<keyword evidence="2" id="KW-1133">Transmembrane helix</keyword>
<evidence type="ECO:0000256" key="1">
    <source>
        <dbReference type="SAM" id="MobiDB-lite"/>
    </source>
</evidence>
<feature type="region of interest" description="Disordered" evidence="1">
    <location>
        <begin position="1"/>
        <end position="21"/>
    </location>
</feature>
<feature type="transmembrane region" description="Helical" evidence="2">
    <location>
        <begin position="371"/>
        <end position="392"/>
    </location>
</feature>
<dbReference type="InterPro" id="IPR021830">
    <property type="entry name" value="DUF3422"/>
</dbReference>
<dbReference type="RefSeq" id="WP_023431807.1">
    <property type="nucleotide sequence ID" value="NZ_AWXZ01000019.1"/>
</dbReference>
<evidence type="ECO:0008006" key="5">
    <source>
        <dbReference type="Google" id="ProtNLM"/>
    </source>
</evidence>
<dbReference type="Pfam" id="PF11902">
    <property type="entry name" value="DUF3422"/>
    <property type="match status" value="1"/>
</dbReference>
<evidence type="ECO:0000256" key="2">
    <source>
        <dbReference type="SAM" id="Phobius"/>
    </source>
</evidence>
<dbReference type="PATRIC" id="fig|631454.5.peg.1646"/>
<keyword evidence="2" id="KW-0812">Transmembrane</keyword>
<dbReference type="AlphaFoldDB" id="V4THP6"/>
<gene>
    <name evidence="3" type="ORF">N177_1665</name>
</gene>
<dbReference type="OrthoDB" id="9767470at2"/>
<dbReference type="STRING" id="631454.N177_1665"/>
<keyword evidence="4" id="KW-1185">Reference proteome</keyword>